<sequence length="67" mass="7931">MSMLKINADDHPFMKQFHAPNDEKRSIVVIPKGRHNDWLNCNHDQAKDFLVEMPIDEYTSEPKHEIK</sequence>
<evidence type="ECO:0000313" key="1">
    <source>
        <dbReference type="EMBL" id="EPF69195.1"/>
    </source>
</evidence>
<organism evidence="1 2">
    <name type="scientific">Acinetobacter gyllenbergii CIP 110306 = MTCC 11365</name>
    <dbReference type="NCBI Taxonomy" id="1217657"/>
    <lineage>
        <taxon>Bacteria</taxon>
        <taxon>Pseudomonadati</taxon>
        <taxon>Pseudomonadota</taxon>
        <taxon>Gammaproteobacteria</taxon>
        <taxon>Moraxellales</taxon>
        <taxon>Moraxellaceae</taxon>
        <taxon>Acinetobacter</taxon>
    </lineage>
</organism>
<accession>A0A829HB92</accession>
<comment type="caution">
    <text evidence="1">The sequence shown here is derived from an EMBL/GenBank/DDBJ whole genome shotgun (WGS) entry which is preliminary data.</text>
</comment>
<dbReference type="EMBL" id="ATGG01000065">
    <property type="protein sequence ID" value="EPF69195.1"/>
    <property type="molecule type" value="Genomic_DNA"/>
</dbReference>
<name>A0A829HB92_9GAMM</name>
<dbReference type="InterPro" id="IPR036590">
    <property type="entry name" value="SRAP-like"/>
</dbReference>
<keyword evidence="2" id="KW-1185">Reference proteome</keyword>
<dbReference type="Proteomes" id="UP000014523">
    <property type="component" value="Unassembled WGS sequence"/>
</dbReference>
<dbReference type="AlphaFoldDB" id="A0A829HB92"/>
<dbReference type="SUPFAM" id="SSF143081">
    <property type="entry name" value="BB1717-like"/>
    <property type="match status" value="1"/>
</dbReference>
<reference evidence="1 2" key="1">
    <citation type="submission" date="2013-06" db="EMBL/GenBank/DDBJ databases">
        <title>The Genome Sequence of Acinetobacter gyllenbergii CIP 110306.</title>
        <authorList>
            <consortium name="The Broad Institute Genome Sequencing Platform"/>
            <consortium name="The Broad Institute Genome Sequencing Center for Infectious Disease"/>
            <person name="Cerqueira G."/>
            <person name="Feldgarden M."/>
            <person name="Courvalin P."/>
            <person name="Perichon B."/>
            <person name="Grillot-Courvalin C."/>
            <person name="Clermont D."/>
            <person name="Rocha E."/>
            <person name="Yoon E.-J."/>
            <person name="Nemec A."/>
            <person name="Young S.K."/>
            <person name="Zeng Q."/>
            <person name="Gargeya S."/>
            <person name="Fitzgerald M."/>
            <person name="Abouelleil A."/>
            <person name="Alvarado L."/>
            <person name="Berlin A.M."/>
            <person name="Chapman S.B."/>
            <person name="Dewar J."/>
            <person name="Goldberg J."/>
            <person name="Griggs A."/>
            <person name="Gujja S."/>
            <person name="Hansen M."/>
            <person name="Howarth C."/>
            <person name="Imamovic A."/>
            <person name="Larimer J."/>
            <person name="McCowan C."/>
            <person name="Murphy C."/>
            <person name="Pearson M."/>
            <person name="Priest M."/>
            <person name="Roberts A."/>
            <person name="Saif S."/>
            <person name="Shea T."/>
            <person name="Sykes S."/>
            <person name="Wortman J."/>
            <person name="Nusbaum C."/>
            <person name="Birren B."/>
        </authorList>
    </citation>
    <scope>NUCLEOTIDE SEQUENCE [LARGE SCALE GENOMIC DNA]</scope>
    <source>
        <strain evidence="1 2">CIP 110306</strain>
    </source>
</reference>
<protein>
    <recommendedName>
        <fullName evidence="3">DUF159 family protein</fullName>
    </recommendedName>
</protein>
<proteinExistence type="predicted"/>
<gene>
    <name evidence="1" type="ORF">F957_04215</name>
</gene>
<dbReference type="Gene3D" id="3.90.1680.10">
    <property type="entry name" value="SOS response associated peptidase-like"/>
    <property type="match status" value="1"/>
</dbReference>
<evidence type="ECO:0008006" key="3">
    <source>
        <dbReference type="Google" id="ProtNLM"/>
    </source>
</evidence>
<evidence type="ECO:0000313" key="2">
    <source>
        <dbReference type="Proteomes" id="UP000014523"/>
    </source>
</evidence>